<evidence type="ECO:0000256" key="5">
    <source>
        <dbReference type="ARBA" id="ARBA00022833"/>
    </source>
</evidence>
<dbReference type="PANTHER" id="PTHR16515">
    <property type="entry name" value="PR DOMAIN ZINC FINGER PROTEIN"/>
    <property type="match status" value="1"/>
</dbReference>
<organism evidence="10 11">
    <name type="scientific">Marasmiellus scandens</name>
    <dbReference type="NCBI Taxonomy" id="2682957"/>
    <lineage>
        <taxon>Eukaryota</taxon>
        <taxon>Fungi</taxon>
        <taxon>Dikarya</taxon>
        <taxon>Basidiomycota</taxon>
        <taxon>Agaricomycotina</taxon>
        <taxon>Agaricomycetes</taxon>
        <taxon>Agaricomycetidae</taxon>
        <taxon>Agaricales</taxon>
        <taxon>Marasmiineae</taxon>
        <taxon>Omphalotaceae</taxon>
        <taxon>Marasmiellus</taxon>
    </lineage>
</organism>
<feature type="compositionally biased region" description="Basic and acidic residues" evidence="8">
    <location>
        <begin position="120"/>
        <end position="130"/>
    </location>
</feature>
<feature type="domain" description="C2H2-type" evidence="9">
    <location>
        <begin position="237"/>
        <end position="260"/>
    </location>
</feature>
<keyword evidence="6" id="KW-0539">Nucleus</keyword>
<reference evidence="10 11" key="1">
    <citation type="submission" date="2024-01" db="EMBL/GenBank/DDBJ databases">
        <title>A draft genome for the cacao thread blight pathogen Marasmiellus scandens.</title>
        <authorList>
            <person name="Baruah I.K."/>
            <person name="Leung J."/>
            <person name="Bukari Y."/>
            <person name="Amoako-Attah I."/>
            <person name="Meinhardt L.W."/>
            <person name="Bailey B.A."/>
            <person name="Cohen S.P."/>
        </authorList>
    </citation>
    <scope>NUCLEOTIDE SEQUENCE [LARGE SCALE GENOMIC DNA]</scope>
    <source>
        <strain evidence="10 11">GH-19</strain>
    </source>
</reference>
<name>A0ABR1IN17_9AGAR</name>
<evidence type="ECO:0000256" key="6">
    <source>
        <dbReference type="ARBA" id="ARBA00023242"/>
    </source>
</evidence>
<dbReference type="PROSITE" id="PS50157">
    <property type="entry name" value="ZINC_FINGER_C2H2_2"/>
    <property type="match status" value="2"/>
</dbReference>
<keyword evidence="11" id="KW-1185">Reference proteome</keyword>
<dbReference type="Proteomes" id="UP001498398">
    <property type="component" value="Unassembled WGS sequence"/>
</dbReference>
<evidence type="ECO:0000256" key="4">
    <source>
        <dbReference type="ARBA" id="ARBA00022771"/>
    </source>
</evidence>
<keyword evidence="3" id="KW-0677">Repeat</keyword>
<feature type="domain" description="C2H2-type" evidence="9">
    <location>
        <begin position="209"/>
        <end position="236"/>
    </location>
</feature>
<dbReference type="EMBL" id="JBANRG010000089">
    <property type="protein sequence ID" value="KAK7437018.1"/>
    <property type="molecule type" value="Genomic_DNA"/>
</dbReference>
<comment type="subcellular location">
    <subcellularLocation>
        <location evidence="1">Nucleus</location>
    </subcellularLocation>
</comment>
<keyword evidence="5" id="KW-0862">Zinc</keyword>
<keyword evidence="2" id="KW-0479">Metal-binding</keyword>
<dbReference type="Pfam" id="PF00096">
    <property type="entry name" value="zf-C2H2"/>
    <property type="match status" value="1"/>
</dbReference>
<evidence type="ECO:0000256" key="2">
    <source>
        <dbReference type="ARBA" id="ARBA00022723"/>
    </source>
</evidence>
<feature type="region of interest" description="Disordered" evidence="8">
    <location>
        <begin position="113"/>
        <end position="132"/>
    </location>
</feature>
<evidence type="ECO:0000256" key="3">
    <source>
        <dbReference type="ARBA" id="ARBA00022737"/>
    </source>
</evidence>
<protein>
    <recommendedName>
        <fullName evidence="9">C2H2-type domain-containing protein</fullName>
    </recommendedName>
</protein>
<evidence type="ECO:0000259" key="9">
    <source>
        <dbReference type="PROSITE" id="PS50157"/>
    </source>
</evidence>
<dbReference type="SMART" id="SM00355">
    <property type="entry name" value="ZnF_C2H2"/>
    <property type="match status" value="2"/>
</dbReference>
<dbReference type="InterPro" id="IPR013087">
    <property type="entry name" value="Znf_C2H2_type"/>
</dbReference>
<proteinExistence type="predicted"/>
<gene>
    <name evidence="10" type="ORF">VKT23_018833</name>
</gene>
<comment type="caution">
    <text evidence="10">The sequence shown here is derived from an EMBL/GenBank/DDBJ whole genome shotgun (WGS) entry which is preliminary data.</text>
</comment>
<dbReference type="PANTHER" id="PTHR16515:SF66">
    <property type="entry name" value="C2H2-TYPE DOMAIN-CONTAINING PROTEIN"/>
    <property type="match status" value="1"/>
</dbReference>
<dbReference type="InterPro" id="IPR050331">
    <property type="entry name" value="Zinc_finger"/>
</dbReference>
<dbReference type="SUPFAM" id="SSF57667">
    <property type="entry name" value="beta-beta-alpha zinc fingers"/>
    <property type="match status" value="1"/>
</dbReference>
<keyword evidence="4 7" id="KW-0863">Zinc-finger</keyword>
<evidence type="ECO:0000256" key="8">
    <source>
        <dbReference type="SAM" id="MobiDB-lite"/>
    </source>
</evidence>
<accession>A0ABR1IN17</accession>
<dbReference type="InterPro" id="IPR036236">
    <property type="entry name" value="Znf_C2H2_sf"/>
</dbReference>
<dbReference type="PROSITE" id="PS00028">
    <property type="entry name" value="ZINC_FINGER_C2H2_1"/>
    <property type="match status" value="2"/>
</dbReference>
<sequence>MSLPPAYNMPSDYDERVIFSDPDPSASSPLIPDFLKYLQHHSSPTLHSSYEYSAYNQAVVQPTVQASIFRVPSPKQFIVPQVCFHAHMYQSGADNEQSEEWIDFTNDIASDFSEGTTRGWKPEESFEPKYEPSSLLPIPQFLDGQIDPPYLSYKGLEGLSRSDHRTLQALVPQGVPNEEATPIKSQIATDALVKASCLRRKNPMKKGHHVCPLCDRDFTAAHNLKNHINSHLGRRLFRCEHCNRRFGTGHVLKRHVLKRHIMGFAFN</sequence>
<dbReference type="Gene3D" id="3.30.160.60">
    <property type="entry name" value="Classic Zinc Finger"/>
    <property type="match status" value="1"/>
</dbReference>
<evidence type="ECO:0000313" key="10">
    <source>
        <dbReference type="EMBL" id="KAK7437018.1"/>
    </source>
</evidence>
<evidence type="ECO:0000256" key="7">
    <source>
        <dbReference type="PROSITE-ProRule" id="PRU00042"/>
    </source>
</evidence>
<evidence type="ECO:0000256" key="1">
    <source>
        <dbReference type="ARBA" id="ARBA00004123"/>
    </source>
</evidence>
<evidence type="ECO:0000313" key="11">
    <source>
        <dbReference type="Proteomes" id="UP001498398"/>
    </source>
</evidence>